<gene>
    <name evidence="1" type="ORF">UFOPK2328_00468</name>
</gene>
<organism evidence="1">
    <name type="scientific">freshwater metagenome</name>
    <dbReference type="NCBI Taxonomy" id="449393"/>
    <lineage>
        <taxon>unclassified sequences</taxon>
        <taxon>metagenomes</taxon>
        <taxon>ecological metagenomes</taxon>
    </lineage>
</organism>
<accession>A0A6J6M5C7</accession>
<proteinExistence type="predicted"/>
<dbReference type="AlphaFoldDB" id="A0A6J6M5C7"/>
<dbReference type="EMBL" id="CAEZWX010000050">
    <property type="protein sequence ID" value="CAB4669380.1"/>
    <property type="molecule type" value="Genomic_DNA"/>
</dbReference>
<reference evidence="1" key="1">
    <citation type="submission" date="2020-05" db="EMBL/GenBank/DDBJ databases">
        <authorList>
            <person name="Chiriac C."/>
            <person name="Salcher M."/>
            <person name="Ghai R."/>
            <person name="Kavagutti S V."/>
        </authorList>
    </citation>
    <scope>NUCLEOTIDE SEQUENCE</scope>
</reference>
<sequence length="148" mass="15815">MASLVSSSCSWRRSSVISRHKTIAPVRAPFLRRGIARIERVKFVDSRSARQGALPVRTSGKDSSTVDCFLTILVAASARDFPSSSPTIPRRLKADNPFGLAKVTIPSTSSLSKPSLARGAPRLGPVGVEKSGKLPSEIIVSNSLPQFT</sequence>
<protein>
    <submittedName>
        <fullName evidence="1">Unannotated protein</fullName>
    </submittedName>
</protein>
<evidence type="ECO:0000313" key="1">
    <source>
        <dbReference type="EMBL" id="CAB4669380.1"/>
    </source>
</evidence>
<name>A0A6J6M5C7_9ZZZZ</name>